<sequence length="241" mass="27609">MTPQSKDKYLPVSYTEDTDSLGDTVVYDTETLLQQSEKQTTRKRDTPTADRTPALDAIEYETIIFRGAQDDNNPYKGHPSPELDAAWHQLTEVRHVSISPEIMTAIDKSNSNAVQLPDGNYLGATEVFHQLHCLNLIRQHSYKEYYDVDGRRPPGLTDSPATLRKHLDHCIDILRQNLMCNGDASVITHNWVEGYQFPYPNFNTKHKCRKFDKIVEWEKKNQIKDPVRPEDAVVLQTPPTS</sequence>
<dbReference type="PANTHER" id="PTHR33365:SF4">
    <property type="entry name" value="CYCLOCHLOROTINE BIOSYNTHESIS PROTEIN O"/>
    <property type="match status" value="1"/>
</dbReference>
<dbReference type="OrthoDB" id="3687641at2759"/>
<comment type="caution">
    <text evidence="3">The sequence shown here is derived from an EMBL/GenBank/DDBJ whole genome shotgun (WGS) entry which is preliminary data.</text>
</comment>
<evidence type="ECO:0000256" key="1">
    <source>
        <dbReference type="ARBA" id="ARBA00004685"/>
    </source>
</evidence>
<keyword evidence="4" id="KW-1185">Reference proteome</keyword>
<dbReference type="InterPro" id="IPR021765">
    <property type="entry name" value="UstYa-like"/>
</dbReference>
<dbReference type="GO" id="GO:0043386">
    <property type="term" value="P:mycotoxin biosynthetic process"/>
    <property type="evidence" value="ECO:0007669"/>
    <property type="project" value="InterPro"/>
</dbReference>
<gene>
    <name evidence="3" type="ORF">ATEIFO6365_0014001200</name>
</gene>
<evidence type="ECO:0000256" key="2">
    <source>
        <dbReference type="ARBA" id="ARBA00035112"/>
    </source>
</evidence>
<dbReference type="PANTHER" id="PTHR33365">
    <property type="entry name" value="YALI0B05434P"/>
    <property type="match status" value="1"/>
</dbReference>
<name>A0A5M3Z437_ASPTE</name>
<reference evidence="3 4" key="1">
    <citation type="submission" date="2020-01" db="EMBL/GenBank/DDBJ databases">
        <title>Aspergillus terreus IFO 6365 whole genome shotgun sequence.</title>
        <authorList>
            <person name="Kanamasa S."/>
            <person name="Takahashi H."/>
        </authorList>
    </citation>
    <scope>NUCLEOTIDE SEQUENCE [LARGE SCALE GENOMIC DNA]</scope>
    <source>
        <strain evidence="3 4">IFO 6365</strain>
    </source>
</reference>
<protein>
    <submittedName>
        <fullName evidence="3">Uncharacterized protein</fullName>
    </submittedName>
</protein>
<organism evidence="3 4">
    <name type="scientific">Aspergillus terreus</name>
    <dbReference type="NCBI Taxonomy" id="33178"/>
    <lineage>
        <taxon>Eukaryota</taxon>
        <taxon>Fungi</taxon>
        <taxon>Dikarya</taxon>
        <taxon>Ascomycota</taxon>
        <taxon>Pezizomycotina</taxon>
        <taxon>Eurotiomycetes</taxon>
        <taxon>Eurotiomycetidae</taxon>
        <taxon>Eurotiales</taxon>
        <taxon>Aspergillaceae</taxon>
        <taxon>Aspergillus</taxon>
        <taxon>Aspergillus subgen. Circumdati</taxon>
    </lineage>
</organism>
<accession>A0A5M3Z437</accession>
<dbReference type="EMBL" id="BLJY01000014">
    <property type="protein sequence ID" value="GFF21080.1"/>
    <property type="molecule type" value="Genomic_DNA"/>
</dbReference>
<evidence type="ECO:0000313" key="4">
    <source>
        <dbReference type="Proteomes" id="UP000452235"/>
    </source>
</evidence>
<comment type="similarity">
    <text evidence="2">Belongs to the ustYa family.</text>
</comment>
<dbReference type="Pfam" id="PF11807">
    <property type="entry name" value="UstYa"/>
    <property type="match status" value="1"/>
</dbReference>
<dbReference type="Proteomes" id="UP000452235">
    <property type="component" value="Unassembled WGS sequence"/>
</dbReference>
<evidence type="ECO:0000313" key="3">
    <source>
        <dbReference type="EMBL" id="GFF21080.1"/>
    </source>
</evidence>
<dbReference type="AlphaFoldDB" id="A0A5M3Z437"/>
<comment type="pathway">
    <text evidence="1">Mycotoxin biosynthesis.</text>
</comment>
<dbReference type="VEuPathDB" id="FungiDB:ATEG_07026"/>
<proteinExistence type="inferred from homology"/>